<accession>A0A9N9I6Y6</accession>
<evidence type="ECO:0000313" key="3">
    <source>
        <dbReference type="Proteomes" id="UP000789342"/>
    </source>
</evidence>
<evidence type="ECO:0000313" key="2">
    <source>
        <dbReference type="EMBL" id="CAG8724307.1"/>
    </source>
</evidence>
<dbReference type="OrthoDB" id="2377236at2759"/>
<feature type="non-terminal residue" evidence="2">
    <location>
        <position position="1"/>
    </location>
</feature>
<feature type="non-terminal residue" evidence="2">
    <location>
        <position position="784"/>
    </location>
</feature>
<keyword evidence="3" id="KW-1185">Reference proteome</keyword>
<dbReference type="InterPro" id="IPR027417">
    <property type="entry name" value="P-loop_NTPase"/>
</dbReference>
<sequence length="784" mass="90017">SYIPSDEVKIEIKNKVIKAFPNVDEFSIDQLVDALALIWNIETGKCDSPGPQNDPYVKLKVEPSFFKARLPRGITQKTLTTVDLCLPSYESGTVNYHNPFYDDQQFKEAVSFVKEKIENNIGDIVVLAGVSGGGKTSTTFGIAMQRWSIYIEFSPSAGTYDDHVGRELDVIIDERSKFEQRDQQRHVFRMLDMVILSRGLLLIKMLVEKNILTPKEWLFAQLRMNDSKIRMKLAHENYNILNINALIESINACLNVESLTLIFDEAQVLCRSEYGEYKRSSVPNKKWNLLQAYIEHLTHLPVTCLLAGTYMHMSSGISLVTSVGKNRGLKDHIVLKLPFLSHNDVLRNLNAVIDLTDVSPKILNFLGCLLRGRPRNCASFVRLLISERISINRTKDQKTQEITKLIKKWYEMICKDMAEYLENACKYLDANNLNPDRAIIDVLRLCVFYNQKYESAIKLLQHSIIPCKSPECITLGSSELIPDIIEINTSFESYIVSSIELFLKNTRRKTLVEVFIDEIIRLDSIPSIGNEFDAIFITAIIQKRGLNVREELNRWKNGQQFDLPSWITPTMKFVTISNLSKAVPIAKYVDDETYSYYAIQPDTYSGSDLVISLVDDKQNIVLLSASCTVSGSLIERDKVKKQLIKSCMKFQYMECPRRRKNFETVEFSPCKKRTRLQTGLGVIPDDTTAKENDSEEDEGDLKEEKYQQDLNFDDVDYDLDYTKSIEKYRISNVSERAENHEKIKTSTENQKHICVSVELPRRRGKRPELFRFNEYGDLVIIVDD</sequence>
<dbReference type="AlphaFoldDB" id="A0A9N9I6Y6"/>
<protein>
    <submittedName>
        <fullName evidence="2">12869_t:CDS:1</fullName>
    </submittedName>
</protein>
<reference evidence="2" key="1">
    <citation type="submission" date="2021-06" db="EMBL/GenBank/DDBJ databases">
        <authorList>
            <person name="Kallberg Y."/>
            <person name="Tangrot J."/>
            <person name="Rosling A."/>
        </authorList>
    </citation>
    <scope>NUCLEOTIDE SEQUENCE</scope>
    <source>
        <strain evidence="2">CL551</strain>
    </source>
</reference>
<dbReference type="EMBL" id="CAJVPV010023650">
    <property type="protein sequence ID" value="CAG8724307.1"/>
    <property type="molecule type" value="Genomic_DNA"/>
</dbReference>
<gene>
    <name evidence="2" type="ORF">AMORRO_LOCUS13544</name>
</gene>
<proteinExistence type="predicted"/>
<dbReference type="SUPFAM" id="SSF52540">
    <property type="entry name" value="P-loop containing nucleoside triphosphate hydrolases"/>
    <property type="match status" value="1"/>
</dbReference>
<evidence type="ECO:0000256" key="1">
    <source>
        <dbReference type="SAM" id="MobiDB-lite"/>
    </source>
</evidence>
<name>A0A9N9I6Y6_9GLOM</name>
<feature type="region of interest" description="Disordered" evidence="1">
    <location>
        <begin position="681"/>
        <end position="702"/>
    </location>
</feature>
<comment type="caution">
    <text evidence="2">The sequence shown here is derived from an EMBL/GenBank/DDBJ whole genome shotgun (WGS) entry which is preliminary data.</text>
</comment>
<dbReference type="Proteomes" id="UP000789342">
    <property type="component" value="Unassembled WGS sequence"/>
</dbReference>
<organism evidence="2 3">
    <name type="scientific">Acaulospora morrowiae</name>
    <dbReference type="NCBI Taxonomy" id="94023"/>
    <lineage>
        <taxon>Eukaryota</taxon>
        <taxon>Fungi</taxon>
        <taxon>Fungi incertae sedis</taxon>
        <taxon>Mucoromycota</taxon>
        <taxon>Glomeromycotina</taxon>
        <taxon>Glomeromycetes</taxon>
        <taxon>Diversisporales</taxon>
        <taxon>Acaulosporaceae</taxon>
        <taxon>Acaulospora</taxon>
    </lineage>
</organism>